<feature type="region of interest" description="Disordered" evidence="1">
    <location>
        <begin position="20"/>
        <end position="93"/>
    </location>
</feature>
<evidence type="ECO:0000256" key="2">
    <source>
        <dbReference type="SAM" id="SignalP"/>
    </source>
</evidence>
<dbReference type="InterPro" id="IPR011041">
    <property type="entry name" value="Quinoprot_gluc/sorb_DH_b-prop"/>
</dbReference>
<reference evidence="4 5" key="1">
    <citation type="submission" date="2019-06" db="EMBL/GenBank/DDBJ databases">
        <title>Sequencing the genomes of 1000 actinobacteria strains.</title>
        <authorList>
            <person name="Klenk H.-P."/>
        </authorList>
    </citation>
    <scope>NUCLEOTIDE SEQUENCE [LARGE SCALE GENOMIC DNA]</scope>
    <source>
        <strain evidence="4 5">DSM 18607</strain>
    </source>
</reference>
<evidence type="ECO:0000259" key="3">
    <source>
        <dbReference type="Pfam" id="PF07995"/>
    </source>
</evidence>
<keyword evidence="2" id="KW-0732">Signal</keyword>
<organism evidence="4 5">
    <name type="scientific">Lapillicoccus jejuensis</name>
    <dbReference type="NCBI Taxonomy" id="402171"/>
    <lineage>
        <taxon>Bacteria</taxon>
        <taxon>Bacillati</taxon>
        <taxon>Actinomycetota</taxon>
        <taxon>Actinomycetes</taxon>
        <taxon>Micrococcales</taxon>
        <taxon>Intrasporangiaceae</taxon>
        <taxon>Lapillicoccus</taxon>
    </lineage>
</organism>
<name>A0A542E0F2_9MICO</name>
<dbReference type="PROSITE" id="PS51257">
    <property type="entry name" value="PROKAR_LIPOPROTEIN"/>
    <property type="match status" value="1"/>
</dbReference>
<dbReference type="InterPro" id="IPR006311">
    <property type="entry name" value="TAT_signal"/>
</dbReference>
<evidence type="ECO:0000256" key="1">
    <source>
        <dbReference type="SAM" id="MobiDB-lite"/>
    </source>
</evidence>
<dbReference type="PANTHER" id="PTHR19328">
    <property type="entry name" value="HEDGEHOG-INTERACTING PROTEIN"/>
    <property type="match status" value="1"/>
</dbReference>
<accession>A0A542E0F2</accession>
<feature type="compositionally biased region" description="Low complexity" evidence="1">
    <location>
        <begin position="20"/>
        <end position="81"/>
    </location>
</feature>
<comment type="caution">
    <text evidence="4">The sequence shown here is derived from an EMBL/GenBank/DDBJ whole genome shotgun (WGS) entry which is preliminary data.</text>
</comment>
<protein>
    <submittedName>
        <fullName evidence="4">Glucose/arabinose dehydrogenase</fullName>
    </submittedName>
</protein>
<dbReference type="EMBL" id="VFMN01000001">
    <property type="protein sequence ID" value="TQJ08654.1"/>
    <property type="molecule type" value="Genomic_DNA"/>
</dbReference>
<dbReference type="PROSITE" id="PS51318">
    <property type="entry name" value="TAT"/>
    <property type="match status" value="1"/>
</dbReference>
<dbReference type="RefSeq" id="WP_141848144.1">
    <property type="nucleotide sequence ID" value="NZ_BAAAPR010000004.1"/>
</dbReference>
<keyword evidence="5" id="KW-1185">Reference proteome</keyword>
<dbReference type="AlphaFoldDB" id="A0A542E0F2"/>
<dbReference type="InterPro" id="IPR012938">
    <property type="entry name" value="Glc/Sorbosone_DH"/>
</dbReference>
<gene>
    <name evidence="4" type="ORF">FB458_1745</name>
</gene>
<dbReference type="PANTHER" id="PTHR19328:SF13">
    <property type="entry name" value="HIPL1 PROTEIN"/>
    <property type="match status" value="1"/>
</dbReference>
<dbReference type="Proteomes" id="UP000317893">
    <property type="component" value="Unassembled WGS sequence"/>
</dbReference>
<dbReference type="OrthoDB" id="9770043at2"/>
<dbReference type="InterPro" id="IPR011042">
    <property type="entry name" value="6-blade_b-propeller_TolB-like"/>
</dbReference>
<evidence type="ECO:0000313" key="4">
    <source>
        <dbReference type="EMBL" id="TQJ08654.1"/>
    </source>
</evidence>
<feature type="signal peptide" evidence="2">
    <location>
        <begin position="1"/>
        <end position="31"/>
    </location>
</feature>
<feature type="domain" description="Glucose/Sorbosone dehydrogenase" evidence="3">
    <location>
        <begin position="103"/>
        <end position="406"/>
    </location>
</feature>
<proteinExistence type="predicted"/>
<sequence>MARPVTRRTLLLAGVGSVAGLAGCSSSPGSAGATSSGVPTSSRTASPSTTSAAPSSSSASSPSSTSSASATSSTPTASTSAGGLRAGSATGSATVTRTLTTGLNVPWGLARLPDGSVLVSSRDTAQVHRVDVTTGRASLVGTVPGVVSNGRSGGEGGLLGLAVGASYGQDRRVWAYHSTASDNRVVVLTLDASRPAGQQLSAPRVLVDGIPHGLHHNGGRLGFDAAGTLWATTGEAGTPSLAQDRGSLGGKILRMTSQGRPAAGNPFGSLVFSYGHRNVQGLAWDPAGRLWASEFGDKAFDELNLVQRGANYGWPATQGRTSVAGYTSPVAQWGTEEDSPSGIAWAAGCVWMAALKGRRLWRIPLDGTRVVAAPQAFLTGTYGRLRSVLALDDRTLLVTTSNTDGRSTPRSGDDRLLVVSVS</sequence>
<dbReference type="Pfam" id="PF07995">
    <property type="entry name" value="GSDH"/>
    <property type="match status" value="1"/>
</dbReference>
<dbReference type="SUPFAM" id="SSF50952">
    <property type="entry name" value="Soluble quinoprotein glucose dehydrogenase"/>
    <property type="match status" value="1"/>
</dbReference>
<feature type="chain" id="PRO_5039169272" evidence="2">
    <location>
        <begin position="32"/>
        <end position="422"/>
    </location>
</feature>
<evidence type="ECO:0000313" key="5">
    <source>
        <dbReference type="Proteomes" id="UP000317893"/>
    </source>
</evidence>
<dbReference type="Gene3D" id="2.120.10.30">
    <property type="entry name" value="TolB, C-terminal domain"/>
    <property type="match status" value="1"/>
</dbReference>